<keyword evidence="3" id="KW-0648">Protein biosynthesis</keyword>
<comment type="similarity">
    <text evidence="1">Belongs to the IF-3 family.</text>
</comment>
<evidence type="ECO:0000256" key="1">
    <source>
        <dbReference type="ARBA" id="ARBA00005439"/>
    </source>
</evidence>
<dbReference type="GO" id="GO:0003743">
    <property type="term" value="F:translation initiation factor activity"/>
    <property type="evidence" value="ECO:0007669"/>
    <property type="project" value="UniProtKB-KW"/>
</dbReference>
<evidence type="ECO:0000259" key="6">
    <source>
        <dbReference type="Pfam" id="PF00707"/>
    </source>
</evidence>
<dbReference type="SUPFAM" id="SSF55200">
    <property type="entry name" value="Translation initiation factor IF3, C-terminal domain"/>
    <property type="match status" value="1"/>
</dbReference>
<evidence type="ECO:0000256" key="4">
    <source>
        <dbReference type="SAM" id="MobiDB-lite"/>
    </source>
</evidence>
<dbReference type="Proteomes" id="UP001530377">
    <property type="component" value="Unassembled WGS sequence"/>
</dbReference>
<proteinExistence type="inferred from homology"/>
<keyword evidence="5" id="KW-0472">Membrane</keyword>
<dbReference type="HAMAP" id="MF_00080">
    <property type="entry name" value="IF_3"/>
    <property type="match status" value="1"/>
</dbReference>
<dbReference type="InterPro" id="IPR001288">
    <property type="entry name" value="Translation_initiation_fac_3"/>
</dbReference>
<evidence type="ECO:0000259" key="7">
    <source>
        <dbReference type="Pfam" id="PF05198"/>
    </source>
</evidence>
<dbReference type="AlphaFoldDB" id="A0ABD3RVY1"/>
<name>A0ABD3RVY1_9STRA</name>
<feature type="region of interest" description="Disordered" evidence="4">
    <location>
        <begin position="326"/>
        <end position="354"/>
    </location>
</feature>
<dbReference type="InterPro" id="IPR036787">
    <property type="entry name" value="T_IF-3_N_sf"/>
</dbReference>
<comment type="caution">
    <text evidence="8">The sequence shown here is derived from an EMBL/GenBank/DDBJ whole genome shotgun (WGS) entry which is preliminary data.</text>
</comment>
<feature type="compositionally biased region" description="Acidic residues" evidence="4">
    <location>
        <begin position="326"/>
        <end position="353"/>
    </location>
</feature>
<evidence type="ECO:0008006" key="10">
    <source>
        <dbReference type="Google" id="ProtNLM"/>
    </source>
</evidence>
<reference evidence="8 9" key="1">
    <citation type="submission" date="2024-10" db="EMBL/GenBank/DDBJ databases">
        <title>Updated reference genomes for cyclostephanoid diatoms.</title>
        <authorList>
            <person name="Roberts W.R."/>
            <person name="Alverson A.J."/>
        </authorList>
    </citation>
    <scope>NUCLEOTIDE SEQUENCE [LARGE SCALE GENOMIC DNA]</scope>
    <source>
        <strain evidence="8 9">AJA228-03</strain>
    </source>
</reference>
<dbReference type="InterPro" id="IPR019815">
    <property type="entry name" value="Translation_initiation_fac_3_C"/>
</dbReference>
<feature type="domain" description="Translation initiation factor 3 N-terminal" evidence="7">
    <location>
        <begin position="99"/>
        <end position="173"/>
    </location>
</feature>
<evidence type="ECO:0000313" key="9">
    <source>
        <dbReference type="Proteomes" id="UP001530377"/>
    </source>
</evidence>
<dbReference type="GO" id="GO:0005737">
    <property type="term" value="C:cytoplasm"/>
    <property type="evidence" value="ECO:0007669"/>
    <property type="project" value="UniProtKB-ARBA"/>
</dbReference>
<dbReference type="PANTHER" id="PTHR10938">
    <property type="entry name" value="TRANSLATION INITIATION FACTOR IF-3"/>
    <property type="match status" value="1"/>
</dbReference>
<protein>
    <recommendedName>
        <fullName evidence="10">Translation initiation factor IF-3</fullName>
    </recommendedName>
</protein>
<dbReference type="Gene3D" id="3.30.110.10">
    <property type="entry name" value="Translation initiation factor 3 (IF-3), C-terminal domain"/>
    <property type="match status" value="1"/>
</dbReference>
<evidence type="ECO:0000313" key="8">
    <source>
        <dbReference type="EMBL" id="KAL3816362.1"/>
    </source>
</evidence>
<evidence type="ECO:0000256" key="3">
    <source>
        <dbReference type="ARBA" id="ARBA00022917"/>
    </source>
</evidence>
<dbReference type="InterPro" id="IPR019814">
    <property type="entry name" value="Translation_initiation_fac_3_N"/>
</dbReference>
<keyword evidence="5" id="KW-1133">Transmembrane helix</keyword>
<keyword evidence="9" id="KW-1185">Reference proteome</keyword>
<dbReference type="PANTHER" id="PTHR10938:SF0">
    <property type="entry name" value="TRANSLATION INITIATION FACTOR IF-3, MITOCHONDRIAL"/>
    <property type="match status" value="1"/>
</dbReference>
<dbReference type="Pfam" id="PF00707">
    <property type="entry name" value="IF3_C"/>
    <property type="match status" value="1"/>
</dbReference>
<dbReference type="Pfam" id="PF05198">
    <property type="entry name" value="IF3_N"/>
    <property type="match status" value="1"/>
</dbReference>
<feature type="domain" description="Translation initiation factor 3 C-terminal" evidence="6">
    <location>
        <begin position="180"/>
        <end position="264"/>
    </location>
</feature>
<dbReference type="EMBL" id="JALLPB020000152">
    <property type="protein sequence ID" value="KAL3816362.1"/>
    <property type="molecule type" value="Genomic_DNA"/>
</dbReference>
<feature type="transmembrane region" description="Helical" evidence="5">
    <location>
        <begin position="12"/>
        <end position="30"/>
    </location>
</feature>
<sequence length="366" mass="39948">MVASSSSNKYHHALAAGMGGVVAAALILFASRSTIPSTDAFVIPAARAIARTNNNVPTTPTTPTMIKTSSSSSTLCAIRRGGGRRPDGGRKVAEFVPPMNDEIKQNELRVNVSTKDGKDESLGIMSKAEALAKARELGGLDLILINDNSVPPVCKIADYSKYRYSQEKKRKEKAKNSKATEIKEVKMSYIIGDHDYDVRLKAAMKFIKQGNRVKATVQFRGREVQHDNLGVDLLLRLASDLEDMANMEGKPRREGRTLGAILTPRAEVVKALNDAKRMREREKRRAKEESLKKRMEAMDAKQLAAMAAGEGGMAGGIQGLLDELELEMADDDDDDVDDDGMDDEDFDDADLDELLGSSKVADDLFA</sequence>
<organism evidence="8 9">
    <name type="scientific">Cyclostephanos tholiformis</name>
    <dbReference type="NCBI Taxonomy" id="382380"/>
    <lineage>
        <taxon>Eukaryota</taxon>
        <taxon>Sar</taxon>
        <taxon>Stramenopiles</taxon>
        <taxon>Ochrophyta</taxon>
        <taxon>Bacillariophyta</taxon>
        <taxon>Coscinodiscophyceae</taxon>
        <taxon>Thalassiosirophycidae</taxon>
        <taxon>Stephanodiscales</taxon>
        <taxon>Stephanodiscaceae</taxon>
        <taxon>Cyclostephanos</taxon>
    </lineage>
</organism>
<dbReference type="NCBIfam" id="TIGR00168">
    <property type="entry name" value="infC"/>
    <property type="match status" value="1"/>
</dbReference>
<dbReference type="SUPFAM" id="SSF54364">
    <property type="entry name" value="Translation initiation factor IF3, N-terminal domain"/>
    <property type="match status" value="1"/>
</dbReference>
<keyword evidence="2" id="KW-0396">Initiation factor</keyword>
<keyword evidence="5" id="KW-0812">Transmembrane</keyword>
<dbReference type="InterPro" id="IPR036788">
    <property type="entry name" value="T_IF-3_C_sf"/>
</dbReference>
<evidence type="ECO:0000256" key="5">
    <source>
        <dbReference type="SAM" id="Phobius"/>
    </source>
</evidence>
<gene>
    <name evidence="8" type="ORF">ACHAXA_000440</name>
</gene>
<accession>A0ABD3RVY1</accession>
<feature type="region of interest" description="Disordered" evidence="4">
    <location>
        <begin position="54"/>
        <end position="73"/>
    </location>
</feature>
<dbReference type="Gene3D" id="3.10.20.80">
    <property type="entry name" value="Translation initiation factor 3 (IF-3), N-terminal domain"/>
    <property type="match status" value="1"/>
</dbReference>
<evidence type="ECO:0000256" key="2">
    <source>
        <dbReference type="ARBA" id="ARBA00022540"/>
    </source>
</evidence>